<name>A0ABV3FBF9_9NOCA</name>
<comment type="cofactor">
    <cofactor evidence="1">
        <name>pantetheine 4'-phosphate</name>
        <dbReference type="ChEBI" id="CHEBI:47942"/>
    </cofactor>
</comment>
<evidence type="ECO:0000313" key="6">
    <source>
        <dbReference type="EMBL" id="MEV0365027.1"/>
    </source>
</evidence>
<dbReference type="PROSITE" id="PS50075">
    <property type="entry name" value="CARRIER"/>
    <property type="match status" value="1"/>
</dbReference>
<dbReference type="InterPro" id="IPR045851">
    <property type="entry name" value="AMP-bd_C_sf"/>
</dbReference>
<dbReference type="InterPro" id="IPR023213">
    <property type="entry name" value="CAT-like_dom_sf"/>
</dbReference>
<evidence type="ECO:0000256" key="4">
    <source>
        <dbReference type="ARBA" id="ARBA00022598"/>
    </source>
</evidence>
<dbReference type="InterPro" id="IPR010071">
    <property type="entry name" value="AA_adenyl_dom"/>
</dbReference>
<comment type="caution">
    <text evidence="6">The sequence shown here is derived from an EMBL/GenBank/DDBJ whole genome shotgun (WGS) entry which is preliminary data.</text>
</comment>
<dbReference type="InterPro" id="IPR001242">
    <property type="entry name" value="Condensation_dom"/>
</dbReference>
<dbReference type="NCBIfam" id="TIGR01746">
    <property type="entry name" value="Thioester-redct"/>
    <property type="match status" value="1"/>
</dbReference>
<dbReference type="Proteomes" id="UP001551658">
    <property type="component" value="Unassembled WGS sequence"/>
</dbReference>
<dbReference type="InterPro" id="IPR036736">
    <property type="entry name" value="ACP-like_sf"/>
</dbReference>
<dbReference type="Pfam" id="PF00501">
    <property type="entry name" value="AMP-binding"/>
    <property type="match status" value="1"/>
</dbReference>
<dbReference type="PROSITE" id="PS00455">
    <property type="entry name" value="AMP_BINDING"/>
    <property type="match status" value="1"/>
</dbReference>
<sequence length="1971" mass="208887">MPASPESRWPLTTAQREVWLAQQMHGLVPLAIAQFIDVRGPLDRIAYAAAGRQAARELGIYLRFDIDSDGMPWQQPEFDHYDDVGFVDLSTEPDPREAALGWMRAHQRTPLDVTVDPPLCSTVLRIGPQHHYIYTRAHHLMLDGYGAARLAHRHAELYEQLLAGAALPESEPGTPEPLLAADRAYRASERFEKDRRYWSQRAADLPDPSTLAVRPGEPAAYSVVVGTDLTPDRVATLDHAAAGAGTATVLVAAFGAYLARVSGTAEVTLTLPVAARTTAALRRTAGLVSNIVPVRLAVAATARWGELVAVARTEIGGALRHQRYRGEDIVRDVAPAGHLGTRDFGPAVNIMNFESTVDLGPAQATLHLLGTGPVPDLAFNIYPGSGNGLRIEFEANPHRYTHTELAAHHARFLRLLTHLGAGRPVGEFDLLDAGEAAALVPWHGPAGGPIVVLAGLIAAAVQRNPAGTAVVHGERRWTYREFDLRTDRLARELIAAGVGPETLVATVLERSAESVAAVWAVAKAGAAFVPVDPTYPQDRVDYLLADSGAGIALTTAEHADRVPAGIRVLRVEAALTEALEASLGPVTDAERTTPLSPAHPAYLIYTSGSTGRPKGVVVTHGGLANLAAERHDRFGLRPGTVTVHHASPGFDMAVGEQLFALSGSATLVVAPRYAVAGSELAELIRRERVTHAIITPAVLATLDPRDVPELKVMAVGGEAVRGDLVDKWAPGRRIRNGYGPTEATDIATLAELVAGEPVTIGAPLRGFHALVLDTRLRPVPPGVLGELYLGGPALARGYHGRPGLTAGRFVADPFGPPSGRLYRTGDLVSISAGSQPALVYHGRGDSQIKVRGHRIEPGEIEAALTALTGIARAAVTAHTDERTGTHLVAYLVAEPDARIDSGSVRAEMARRLPSYLRPAAYEVLDTLPLTAHGKLDHRRLPAPVFGHTRYRAPSGTAEELVAAVFAEVMAVTRPVGAGDDFFALGGTSLSAGRVAARLGVPLRVVFDAPSVTELATALAHAEPGDTPDLVAGPRPDRVPLAPAQRRIWMLNRLLPDSTAYHLPVALRLTGPLDPTALATALHAVVDRHEALRTVYPESGDSAQQQLLTAAVVAAALDLDATGTSQDLHTEIDEFVARPFDVAVDPPIRARLLRVAAHPEEHVLVLVAHHIAADGWSLGPLISDFTAAYTAARFGTEPDWAPPPVRYCDYALWQHTLLGDPTDPGSRAARQLAYWRAVLADAPDSLPLPAPSTVRHERRGHGAAVEVDLTTPVTGVAGCTPFVVALTTYAVLLHRVSGCDDMVIGAPVAGRGHPALEPVVGMFVNTVPLRVRITPDASFRDLLSTVRATVVDAFAHADVPFDAIVAATDAPRIDGGNPLLRTVLAYENLPTSPPVLLDGLRVEPLELPERAAQFDLALTVHENPPRASFRYDTAVLDDTAVTALASAYNTLSAAALRNPDRPIAELVGAGIDRPGSPPNHFRIGADPAEVGAPPAPATAREQAIAMVFAEVLGLESVGPEDDFFALGGTSLLLFALRAALAERLGLQIEPGILFDAPTARALAAGRDTVDPREFARSLRADAVLDDRFSVDGKAAANPAGPILLTGATGFLGTHLLRELLDSDPRPVYCLLRAETSAAGLNRLRAAMAEFELAHDDLPDRVTVVPGDLTRPLLGLDVDTAARLAGRISAIVHNGAAVDHLASYRQLRNANVGGTREVLRLATVARVVPVHLVSTLDAAIGPDRSGTLTEEATITAEQVRPHGYVATKWVAEQLVRQAGARGLPVAVYRPGLIGGSLTTGAVARDDSLWTLVRAVARLGVAPDPGNAAISLIPVDHVARALVSLLPVATGDPCYHLVNIEPTPLSDLVAGLDRLGYPVRPVTMEEAQRLLAERLADTGADPHPDLVRAALLIGGYTGAGTVGLGELVLDDSRTRAELERAGITCPPIDGAAIDRHLRRFRDDGLLPPVASVVH</sequence>
<protein>
    <submittedName>
        <fullName evidence="6">Amino acid adenylation domain-containing protein</fullName>
    </submittedName>
</protein>
<dbReference type="NCBIfam" id="TIGR01733">
    <property type="entry name" value="AA-adenyl-dom"/>
    <property type="match status" value="1"/>
</dbReference>
<dbReference type="SMART" id="SM00823">
    <property type="entry name" value="PKS_PP"/>
    <property type="match status" value="2"/>
</dbReference>
<accession>A0ABV3FBF9</accession>
<evidence type="ECO:0000256" key="3">
    <source>
        <dbReference type="ARBA" id="ARBA00022553"/>
    </source>
</evidence>
<proteinExistence type="predicted"/>
<dbReference type="Pfam" id="PF07993">
    <property type="entry name" value="NAD_binding_4"/>
    <property type="match status" value="1"/>
</dbReference>
<dbReference type="PANTHER" id="PTHR45527">
    <property type="entry name" value="NONRIBOSOMAL PEPTIDE SYNTHETASE"/>
    <property type="match status" value="1"/>
</dbReference>
<dbReference type="InterPro" id="IPR025110">
    <property type="entry name" value="AMP-bd_C"/>
</dbReference>
<dbReference type="Pfam" id="PF13193">
    <property type="entry name" value="AMP-binding_C"/>
    <property type="match status" value="1"/>
</dbReference>
<dbReference type="Gene3D" id="3.40.50.12780">
    <property type="entry name" value="N-terminal domain of ligase-like"/>
    <property type="match status" value="1"/>
</dbReference>
<dbReference type="InterPro" id="IPR036291">
    <property type="entry name" value="NAD(P)-bd_dom_sf"/>
</dbReference>
<keyword evidence="3" id="KW-0597">Phosphoprotein</keyword>
<dbReference type="Gene3D" id="3.30.559.10">
    <property type="entry name" value="Chloramphenicol acetyltransferase-like domain"/>
    <property type="match status" value="2"/>
</dbReference>
<evidence type="ECO:0000256" key="2">
    <source>
        <dbReference type="ARBA" id="ARBA00022450"/>
    </source>
</evidence>
<dbReference type="CDD" id="cd05930">
    <property type="entry name" value="A_NRPS"/>
    <property type="match status" value="1"/>
</dbReference>
<dbReference type="SUPFAM" id="SSF52777">
    <property type="entry name" value="CoA-dependent acyltransferases"/>
    <property type="match status" value="4"/>
</dbReference>
<feature type="domain" description="Carrier" evidence="5">
    <location>
        <begin position="1494"/>
        <end position="1569"/>
    </location>
</feature>
<dbReference type="InterPro" id="IPR013120">
    <property type="entry name" value="FAR_NAD-bd"/>
</dbReference>
<keyword evidence="7" id="KW-1185">Reference proteome</keyword>
<dbReference type="SUPFAM" id="SSF47336">
    <property type="entry name" value="ACP-like"/>
    <property type="match status" value="2"/>
</dbReference>
<dbReference type="InterPro" id="IPR020806">
    <property type="entry name" value="PKS_PP-bd"/>
</dbReference>
<evidence type="ECO:0000259" key="5">
    <source>
        <dbReference type="PROSITE" id="PS50075"/>
    </source>
</evidence>
<dbReference type="CDD" id="cd05235">
    <property type="entry name" value="SDR_e1"/>
    <property type="match status" value="1"/>
</dbReference>
<dbReference type="Gene3D" id="3.40.50.720">
    <property type="entry name" value="NAD(P)-binding Rossmann-like Domain"/>
    <property type="match status" value="1"/>
</dbReference>
<dbReference type="InterPro" id="IPR009081">
    <property type="entry name" value="PP-bd_ACP"/>
</dbReference>
<evidence type="ECO:0000256" key="1">
    <source>
        <dbReference type="ARBA" id="ARBA00001957"/>
    </source>
</evidence>
<dbReference type="InterPro" id="IPR010080">
    <property type="entry name" value="Thioester_reductase-like_dom"/>
</dbReference>
<dbReference type="EMBL" id="JBFAIH010000012">
    <property type="protein sequence ID" value="MEV0365027.1"/>
    <property type="molecule type" value="Genomic_DNA"/>
</dbReference>
<dbReference type="InterPro" id="IPR020845">
    <property type="entry name" value="AMP-binding_CS"/>
</dbReference>
<dbReference type="Pfam" id="PF00668">
    <property type="entry name" value="Condensation"/>
    <property type="match status" value="2"/>
</dbReference>
<reference evidence="6 7" key="1">
    <citation type="submission" date="2024-06" db="EMBL/GenBank/DDBJ databases">
        <title>The Natural Products Discovery Center: Release of the First 8490 Sequenced Strains for Exploring Actinobacteria Biosynthetic Diversity.</title>
        <authorList>
            <person name="Kalkreuter E."/>
            <person name="Kautsar S.A."/>
            <person name="Yang D."/>
            <person name="Bader C.D."/>
            <person name="Teijaro C.N."/>
            <person name="Fluegel L."/>
            <person name="Davis C.M."/>
            <person name="Simpson J.R."/>
            <person name="Lauterbach L."/>
            <person name="Steele A.D."/>
            <person name="Gui C."/>
            <person name="Meng S."/>
            <person name="Li G."/>
            <person name="Viehrig K."/>
            <person name="Ye F."/>
            <person name="Su P."/>
            <person name="Kiefer A.F."/>
            <person name="Nichols A."/>
            <person name="Cepeda A.J."/>
            <person name="Yan W."/>
            <person name="Fan B."/>
            <person name="Jiang Y."/>
            <person name="Adhikari A."/>
            <person name="Zheng C.-J."/>
            <person name="Schuster L."/>
            <person name="Cowan T.M."/>
            <person name="Smanski M.J."/>
            <person name="Chevrette M.G."/>
            <person name="De Carvalho L.P.S."/>
            <person name="Shen B."/>
        </authorList>
    </citation>
    <scope>NUCLEOTIDE SEQUENCE [LARGE SCALE GENOMIC DNA]</scope>
    <source>
        <strain evidence="6 7">NPDC050671</strain>
    </source>
</reference>
<organism evidence="6 7">
    <name type="scientific">Nocardia fusca</name>
    <dbReference type="NCBI Taxonomy" id="941183"/>
    <lineage>
        <taxon>Bacteria</taxon>
        <taxon>Bacillati</taxon>
        <taxon>Actinomycetota</taxon>
        <taxon>Actinomycetes</taxon>
        <taxon>Mycobacteriales</taxon>
        <taxon>Nocardiaceae</taxon>
        <taxon>Nocardia</taxon>
    </lineage>
</organism>
<dbReference type="Gene3D" id="1.10.1200.10">
    <property type="entry name" value="ACP-like"/>
    <property type="match status" value="2"/>
</dbReference>
<keyword evidence="2" id="KW-0596">Phosphopantetheine</keyword>
<dbReference type="PANTHER" id="PTHR45527:SF1">
    <property type="entry name" value="FATTY ACID SYNTHASE"/>
    <property type="match status" value="1"/>
</dbReference>
<dbReference type="RefSeq" id="WP_357980847.1">
    <property type="nucleotide sequence ID" value="NZ_JBFAIH010000012.1"/>
</dbReference>
<dbReference type="InterPro" id="IPR000873">
    <property type="entry name" value="AMP-dep_synth/lig_dom"/>
</dbReference>
<dbReference type="SUPFAM" id="SSF51735">
    <property type="entry name" value="NAD(P)-binding Rossmann-fold domains"/>
    <property type="match status" value="1"/>
</dbReference>
<dbReference type="Gene3D" id="3.30.559.30">
    <property type="entry name" value="Nonribosomal peptide synthetase, condensation domain"/>
    <property type="match status" value="2"/>
</dbReference>
<dbReference type="Pfam" id="PF00550">
    <property type="entry name" value="PP-binding"/>
    <property type="match status" value="1"/>
</dbReference>
<dbReference type="InterPro" id="IPR042099">
    <property type="entry name" value="ANL_N_sf"/>
</dbReference>
<keyword evidence="4" id="KW-0436">Ligase</keyword>
<gene>
    <name evidence="6" type="ORF">AB0H72_20225</name>
</gene>
<dbReference type="Gene3D" id="3.30.300.30">
    <property type="match status" value="1"/>
</dbReference>
<evidence type="ECO:0000313" key="7">
    <source>
        <dbReference type="Proteomes" id="UP001551658"/>
    </source>
</evidence>
<dbReference type="SUPFAM" id="SSF56801">
    <property type="entry name" value="Acetyl-CoA synthetase-like"/>
    <property type="match status" value="1"/>
</dbReference>